<evidence type="ECO:0000256" key="4">
    <source>
        <dbReference type="ARBA" id="ARBA00022692"/>
    </source>
</evidence>
<dbReference type="PANTHER" id="PTHR47529:SF1">
    <property type="entry name" value="PERIPLASMIC CHAPERONE PPID"/>
    <property type="match status" value="1"/>
</dbReference>
<dbReference type="InterPro" id="IPR046357">
    <property type="entry name" value="PPIase_dom_sf"/>
</dbReference>
<keyword evidence="2" id="KW-1003">Cell membrane</keyword>
<reference evidence="14 15" key="1">
    <citation type="journal article" date="2015" name="Microbes Environ.">
        <title>Distribution and evolution of nitrogen fixation genes in the phylum bacteroidetes.</title>
        <authorList>
            <person name="Inoue J."/>
            <person name="Oshima K."/>
            <person name="Suda W."/>
            <person name="Sakamoto M."/>
            <person name="Iino T."/>
            <person name="Noda S."/>
            <person name="Hongoh Y."/>
            <person name="Hattori M."/>
            <person name="Ohkuma M."/>
        </authorList>
    </citation>
    <scope>NUCLEOTIDE SEQUENCE [LARGE SCALE GENOMIC DNA]</scope>
    <source>
        <strain evidence="14">JCM 15548</strain>
    </source>
</reference>
<evidence type="ECO:0000313" key="14">
    <source>
        <dbReference type="EMBL" id="GAO30985.1"/>
    </source>
</evidence>
<keyword evidence="15" id="KW-1185">Reference proteome</keyword>
<comment type="subcellular location">
    <subcellularLocation>
        <location evidence="1">Cell inner membrane</location>
        <topology evidence="1">Single-pass type II membrane protein</topology>
        <orientation evidence="1">Periplasmic side</orientation>
    </subcellularLocation>
</comment>
<dbReference type="GO" id="GO:0005886">
    <property type="term" value="C:plasma membrane"/>
    <property type="evidence" value="ECO:0007669"/>
    <property type="project" value="UniProtKB-SubCell"/>
</dbReference>
<sequence>MATLEKIRSKGGVLVAIAVGLALFAFIMMDFMSSGGSMFSGNQMEVANINGTSINIQEFQNKVSEMEEFNKLNQGASTLSEEEAYRLREQTWNQLVNQTLLEEQYEQIGINVTSDELMDMVTGQNIHPAIQQHPLFANQQTGVFDQQQVVNFLLSKNQDPTAYFYWMVMEEQLMNERLYNKYSTLLKKGMYIPEIWKESEIKARSQQADFDFVVARFTSVPDSVVSVSESEIKTYYNNNPHLFEQEASRDIEYITFNIEPTEADRQAASDWIDEMIQDFENPDIDPIQFVNLNSDEPFTGRNQRPAELSSQIAAFVSNAEEGDVYGPYFESESYKATRLVAINNLPDSVRARHILIRADGAEGGDDLADSLLNLARNGADFADLARRYSEDQGSAINGGDLGWFGEGMMVKPFNDAVFQNETGDILKVESQFGIHIVHVQQQSAPTPKYQVATLAREISYSSKTYQDVYSQATKFAALNNSPEKFNEAIEEQNLTKRFGRSIGENDRSVGGLESSRELVRWAYESNVGTLSPVFEFGDRFVVAHLIEANEEGVRPLEAAKPQIERELIADKKAEQLLAQMREKVTAGTDLETIAQQMNASVQSAQNITFASSQVPGAGVEPALVAAAVNTPVNQISQPIKGNNGIYVVKVNNIEEIEVASENVVNELNQNLTMKVDYQLVETMRDNAKIVDRRAQFY</sequence>
<comment type="similarity">
    <text evidence="8">Belongs to the PpiD chaperone family.</text>
</comment>
<dbReference type="PROSITE" id="PS50198">
    <property type="entry name" value="PPIC_PPIASE_2"/>
    <property type="match status" value="2"/>
</dbReference>
<keyword evidence="6 12" id="KW-0472">Membrane</keyword>
<evidence type="ECO:0000259" key="13">
    <source>
        <dbReference type="PROSITE" id="PS50198"/>
    </source>
</evidence>
<keyword evidence="7" id="KW-0143">Chaperone</keyword>
<organism evidence="14 15">
    <name type="scientific">Geofilum rubicundum JCM 15548</name>
    <dbReference type="NCBI Taxonomy" id="1236989"/>
    <lineage>
        <taxon>Bacteria</taxon>
        <taxon>Pseudomonadati</taxon>
        <taxon>Bacteroidota</taxon>
        <taxon>Bacteroidia</taxon>
        <taxon>Marinilabiliales</taxon>
        <taxon>Marinilabiliaceae</taxon>
        <taxon>Geofilum</taxon>
    </lineage>
</organism>
<evidence type="ECO:0000256" key="5">
    <source>
        <dbReference type="ARBA" id="ARBA00022989"/>
    </source>
</evidence>
<protein>
    <recommendedName>
        <fullName evidence="9">Periplasmic chaperone PpiD</fullName>
    </recommendedName>
    <alternativeName>
        <fullName evidence="10">Periplasmic folding chaperone</fullName>
    </alternativeName>
</protein>
<dbReference type="OrthoDB" id="9812372at2"/>
<keyword evidence="11" id="KW-0413">Isomerase</keyword>
<dbReference type="InterPro" id="IPR000297">
    <property type="entry name" value="PPIase_PpiC"/>
</dbReference>
<dbReference type="GO" id="GO:0003755">
    <property type="term" value="F:peptidyl-prolyl cis-trans isomerase activity"/>
    <property type="evidence" value="ECO:0007669"/>
    <property type="project" value="UniProtKB-KW"/>
</dbReference>
<dbReference type="PROSITE" id="PS01096">
    <property type="entry name" value="PPIC_PPIASE_1"/>
    <property type="match status" value="1"/>
</dbReference>
<evidence type="ECO:0000256" key="8">
    <source>
        <dbReference type="ARBA" id="ARBA00038408"/>
    </source>
</evidence>
<dbReference type="InterPro" id="IPR023058">
    <property type="entry name" value="PPIase_PpiC_CS"/>
</dbReference>
<keyword evidence="5 12" id="KW-1133">Transmembrane helix</keyword>
<dbReference type="Pfam" id="PF13145">
    <property type="entry name" value="Rotamase_2"/>
    <property type="match status" value="2"/>
</dbReference>
<dbReference type="InterPro" id="IPR052029">
    <property type="entry name" value="PpiD_chaperone"/>
</dbReference>
<dbReference type="PANTHER" id="PTHR47529">
    <property type="entry name" value="PEPTIDYL-PROLYL CIS-TRANS ISOMERASE D"/>
    <property type="match status" value="1"/>
</dbReference>
<proteinExistence type="inferred from homology"/>
<dbReference type="AlphaFoldDB" id="A0A0E9M1G2"/>
<dbReference type="STRING" id="1236989.JCM15548_13315"/>
<evidence type="ECO:0000256" key="3">
    <source>
        <dbReference type="ARBA" id="ARBA00022519"/>
    </source>
</evidence>
<feature type="domain" description="PpiC" evidence="13">
    <location>
        <begin position="537"/>
        <end position="652"/>
    </location>
</feature>
<keyword evidence="4 12" id="KW-0812">Transmembrane</keyword>
<accession>A0A0E9M1G2</accession>
<evidence type="ECO:0000256" key="2">
    <source>
        <dbReference type="ARBA" id="ARBA00022475"/>
    </source>
</evidence>
<keyword evidence="3" id="KW-0997">Cell inner membrane</keyword>
<evidence type="ECO:0000256" key="1">
    <source>
        <dbReference type="ARBA" id="ARBA00004382"/>
    </source>
</evidence>
<dbReference type="SUPFAM" id="SSF109998">
    <property type="entry name" value="Triger factor/SurA peptide-binding domain-like"/>
    <property type="match status" value="1"/>
</dbReference>
<dbReference type="RefSeq" id="WP_062126585.1">
    <property type="nucleotide sequence ID" value="NZ_BAZW01000035.1"/>
</dbReference>
<evidence type="ECO:0000256" key="10">
    <source>
        <dbReference type="ARBA" id="ARBA00042775"/>
    </source>
</evidence>
<evidence type="ECO:0000256" key="7">
    <source>
        <dbReference type="ARBA" id="ARBA00023186"/>
    </source>
</evidence>
<feature type="transmembrane region" description="Helical" evidence="12">
    <location>
        <begin position="12"/>
        <end position="32"/>
    </location>
</feature>
<evidence type="ECO:0000256" key="12">
    <source>
        <dbReference type="SAM" id="Phobius"/>
    </source>
</evidence>
<dbReference type="Proteomes" id="UP000032900">
    <property type="component" value="Unassembled WGS sequence"/>
</dbReference>
<dbReference type="SUPFAM" id="SSF54534">
    <property type="entry name" value="FKBP-like"/>
    <property type="match status" value="2"/>
</dbReference>
<gene>
    <name evidence="14" type="ORF">JCM15548_13315</name>
</gene>
<dbReference type="InterPro" id="IPR027304">
    <property type="entry name" value="Trigger_fact/SurA_dom_sf"/>
</dbReference>
<dbReference type="Pfam" id="PF13616">
    <property type="entry name" value="Rotamase_3"/>
    <property type="match status" value="1"/>
</dbReference>
<dbReference type="Gene3D" id="1.10.4030.10">
    <property type="entry name" value="Porin chaperone SurA, peptide-binding domain"/>
    <property type="match status" value="1"/>
</dbReference>
<evidence type="ECO:0000256" key="9">
    <source>
        <dbReference type="ARBA" id="ARBA00040743"/>
    </source>
</evidence>
<dbReference type="Gene3D" id="3.10.50.40">
    <property type="match status" value="2"/>
</dbReference>
<feature type="domain" description="PpiC" evidence="13">
    <location>
        <begin position="346"/>
        <end position="441"/>
    </location>
</feature>
<evidence type="ECO:0000313" key="15">
    <source>
        <dbReference type="Proteomes" id="UP000032900"/>
    </source>
</evidence>
<dbReference type="Pfam" id="PF13623">
    <property type="entry name" value="SurA_N_2"/>
    <property type="match status" value="1"/>
</dbReference>
<dbReference type="EMBL" id="BAZW01000035">
    <property type="protein sequence ID" value="GAO30985.1"/>
    <property type="molecule type" value="Genomic_DNA"/>
</dbReference>
<comment type="caution">
    <text evidence="14">The sequence shown here is derived from an EMBL/GenBank/DDBJ whole genome shotgun (WGS) entry which is preliminary data.</text>
</comment>
<evidence type="ECO:0000256" key="11">
    <source>
        <dbReference type="PROSITE-ProRule" id="PRU00278"/>
    </source>
</evidence>
<keyword evidence="11" id="KW-0697">Rotamase</keyword>
<name>A0A0E9M1G2_9BACT</name>
<evidence type="ECO:0000256" key="6">
    <source>
        <dbReference type="ARBA" id="ARBA00023136"/>
    </source>
</evidence>